<organism evidence="1 2">
    <name type="scientific">Cellulomonas bogoriensis 69B4 = DSM 16987</name>
    <dbReference type="NCBI Taxonomy" id="1386082"/>
    <lineage>
        <taxon>Bacteria</taxon>
        <taxon>Bacillati</taxon>
        <taxon>Actinomycetota</taxon>
        <taxon>Actinomycetes</taxon>
        <taxon>Micrococcales</taxon>
        <taxon>Cellulomonadaceae</taxon>
        <taxon>Cellulomonas</taxon>
    </lineage>
</organism>
<evidence type="ECO:0000313" key="1">
    <source>
        <dbReference type="EMBL" id="KGM13942.1"/>
    </source>
</evidence>
<proteinExistence type="predicted"/>
<sequence length="90" mass="10123">MGLSNEPQLRTADDFAHRFDMLVEGYECLVAHGVDVPAPPTREAFLEQSLAGGRDPVDIDSIWHPYLAPDLVSRPWGEYDDLVQTCPEPW</sequence>
<reference evidence="1 2" key="1">
    <citation type="submission" date="2013-08" db="EMBL/GenBank/DDBJ databases">
        <title>Genome sequencing of Cellulomonas bogoriensis 69B4.</title>
        <authorList>
            <person name="Chen F."/>
            <person name="Li Y."/>
            <person name="Wang G."/>
        </authorList>
    </citation>
    <scope>NUCLEOTIDE SEQUENCE [LARGE SCALE GENOMIC DNA]</scope>
    <source>
        <strain evidence="1 2">69B4</strain>
    </source>
</reference>
<protein>
    <submittedName>
        <fullName evidence="1">Uncharacterized protein</fullName>
    </submittedName>
</protein>
<accession>A0A0A0C1T8</accession>
<dbReference type="Proteomes" id="UP000054314">
    <property type="component" value="Unassembled WGS sequence"/>
</dbReference>
<dbReference type="EMBL" id="AXCZ01000019">
    <property type="protein sequence ID" value="KGM13942.1"/>
    <property type="molecule type" value="Genomic_DNA"/>
</dbReference>
<name>A0A0A0C1T8_9CELL</name>
<keyword evidence="2" id="KW-1185">Reference proteome</keyword>
<gene>
    <name evidence="1" type="ORF">N869_07805</name>
</gene>
<dbReference type="AlphaFoldDB" id="A0A0A0C1T8"/>
<comment type="caution">
    <text evidence="1">The sequence shown here is derived from an EMBL/GenBank/DDBJ whole genome shotgun (WGS) entry which is preliminary data.</text>
</comment>
<evidence type="ECO:0000313" key="2">
    <source>
        <dbReference type="Proteomes" id="UP000054314"/>
    </source>
</evidence>